<dbReference type="EMBL" id="KV453944">
    <property type="protein sequence ID" value="ODV71101.1"/>
    <property type="molecule type" value="Genomic_DNA"/>
</dbReference>
<evidence type="ECO:0000313" key="8">
    <source>
        <dbReference type="Proteomes" id="UP000094389"/>
    </source>
</evidence>
<feature type="transmembrane region" description="Helical" evidence="6">
    <location>
        <begin position="91"/>
        <end position="109"/>
    </location>
</feature>
<evidence type="ECO:0000256" key="6">
    <source>
        <dbReference type="SAM" id="Phobius"/>
    </source>
</evidence>
<evidence type="ECO:0000256" key="3">
    <source>
        <dbReference type="ARBA" id="ARBA00022692"/>
    </source>
</evidence>
<dbReference type="GeneID" id="30990276"/>
<protein>
    <submittedName>
        <fullName evidence="7">Uncharacterized protein</fullName>
    </submittedName>
</protein>
<name>A0A1E4RV61_CYBJN</name>
<gene>
    <name evidence="7" type="ORF">CYBJADRAFT_169650</name>
</gene>
<evidence type="ECO:0000256" key="1">
    <source>
        <dbReference type="ARBA" id="ARBA00004370"/>
    </source>
</evidence>
<sequence>MAVSITLIDRTINVLFILETYLFSLFLLPVEAIAAVFELIEDTNEIVGEENDTALLHVLATGHHVYSLWAPWYNFRHWLHGETAQLFRRHWWMLCLSFVMPPLAIYLRFGACTKLGLSIGLTCLGFHAIAVCHSVYILYFHQQYRYRIGG</sequence>
<organism evidence="7 8">
    <name type="scientific">Cyberlindnera jadinii (strain ATCC 18201 / CBS 1600 / BCRC 20928 / JCM 3617 / NBRC 0987 / NRRL Y-1542)</name>
    <name type="common">Torula yeast</name>
    <name type="synonym">Candida utilis</name>
    <dbReference type="NCBI Taxonomy" id="983966"/>
    <lineage>
        <taxon>Eukaryota</taxon>
        <taxon>Fungi</taxon>
        <taxon>Dikarya</taxon>
        <taxon>Ascomycota</taxon>
        <taxon>Saccharomycotina</taxon>
        <taxon>Saccharomycetes</taxon>
        <taxon>Phaffomycetales</taxon>
        <taxon>Phaffomycetaceae</taxon>
        <taxon>Cyberlindnera</taxon>
    </lineage>
</organism>
<dbReference type="Proteomes" id="UP000094389">
    <property type="component" value="Unassembled WGS sequence"/>
</dbReference>
<keyword evidence="3 6" id="KW-0812">Transmembrane</keyword>
<comment type="subcellular location">
    <subcellularLocation>
        <location evidence="1">Membrane</location>
    </subcellularLocation>
</comment>
<feature type="transmembrane region" description="Helical" evidence="6">
    <location>
        <begin position="115"/>
        <end position="139"/>
    </location>
</feature>
<keyword evidence="5 6" id="KW-0472">Membrane</keyword>
<keyword evidence="4 6" id="KW-1133">Transmembrane helix</keyword>
<evidence type="ECO:0000313" key="7">
    <source>
        <dbReference type="EMBL" id="ODV71101.1"/>
    </source>
</evidence>
<feature type="transmembrane region" description="Helical" evidence="6">
    <location>
        <begin position="54"/>
        <end position="70"/>
    </location>
</feature>
<proteinExistence type="inferred from homology"/>
<dbReference type="RefSeq" id="XP_020068140.1">
    <property type="nucleotide sequence ID" value="XM_020215880.1"/>
</dbReference>
<evidence type="ECO:0000256" key="4">
    <source>
        <dbReference type="ARBA" id="ARBA00022989"/>
    </source>
</evidence>
<evidence type="ECO:0000256" key="2">
    <source>
        <dbReference type="ARBA" id="ARBA00009530"/>
    </source>
</evidence>
<dbReference type="Pfam" id="PF01679">
    <property type="entry name" value="Pmp3"/>
    <property type="match status" value="1"/>
</dbReference>
<dbReference type="GO" id="GO:0016020">
    <property type="term" value="C:membrane"/>
    <property type="evidence" value="ECO:0007669"/>
    <property type="project" value="UniProtKB-SubCell"/>
</dbReference>
<reference evidence="7 8" key="1">
    <citation type="journal article" date="2016" name="Proc. Natl. Acad. Sci. U.S.A.">
        <title>Comparative genomics of biotechnologically important yeasts.</title>
        <authorList>
            <person name="Riley R."/>
            <person name="Haridas S."/>
            <person name="Wolfe K.H."/>
            <person name="Lopes M.R."/>
            <person name="Hittinger C.T."/>
            <person name="Goeker M."/>
            <person name="Salamov A.A."/>
            <person name="Wisecaver J.H."/>
            <person name="Long T.M."/>
            <person name="Calvey C.H."/>
            <person name="Aerts A.L."/>
            <person name="Barry K.W."/>
            <person name="Choi C."/>
            <person name="Clum A."/>
            <person name="Coughlan A.Y."/>
            <person name="Deshpande S."/>
            <person name="Douglass A.P."/>
            <person name="Hanson S.J."/>
            <person name="Klenk H.-P."/>
            <person name="LaButti K.M."/>
            <person name="Lapidus A."/>
            <person name="Lindquist E.A."/>
            <person name="Lipzen A.M."/>
            <person name="Meier-Kolthoff J.P."/>
            <person name="Ohm R.A."/>
            <person name="Otillar R.P."/>
            <person name="Pangilinan J.L."/>
            <person name="Peng Y."/>
            <person name="Rokas A."/>
            <person name="Rosa C.A."/>
            <person name="Scheuner C."/>
            <person name="Sibirny A.A."/>
            <person name="Slot J.C."/>
            <person name="Stielow J.B."/>
            <person name="Sun H."/>
            <person name="Kurtzman C.P."/>
            <person name="Blackwell M."/>
            <person name="Grigoriev I.V."/>
            <person name="Jeffries T.W."/>
        </authorList>
    </citation>
    <scope>NUCLEOTIDE SEQUENCE [LARGE SCALE GENOMIC DNA]</scope>
    <source>
        <strain evidence="8">ATCC 18201 / CBS 1600 / BCRC 20928 / JCM 3617 / NBRC 0987 / NRRL Y-1542</strain>
    </source>
</reference>
<dbReference type="InterPro" id="IPR000612">
    <property type="entry name" value="PMP3"/>
</dbReference>
<dbReference type="AlphaFoldDB" id="A0A1E4RV61"/>
<evidence type="ECO:0000256" key="5">
    <source>
        <dbReference type="ARBA" id="ARBA00023136"/>
    </source>
</evidence>
<comment type="similarity">
    <text evidence="2">Belongs to the UPF0057 (PMP3) family.</text>
</comment>
<feature type="transmembrane region" description="Helical" evidence="6">
    <location>
        <begin position="12"/>
        <end position="34"/>
    </location>
</feature>
<keyword evidence="8" id="KW-1185">Reference proteome</keyword>
<accession>A0A1E4RV61</accession>